<dbReference type="RefSeq" id="WP_184093120.1">
    <property type="nucleotide sequence ID" value="NZ_AP023367.1"/>
</dbReference>
<dbReference type="AlphaFoldDB" id="A0A6S6R0E9"/>
<dbReference type="InterPro" id="IPR009229">
    <property type="entry name" value="AgrD"/>
</dbReference>
<dbReference type="Proteomes" id="UP000515561">
    <property type="component" value="Chromosome"/>
</dbReference>
<organism evidence="1 2">
    <name type="scientific">Anaerocolumna cellulosilytica</name>
    <dbReference type="NCBI Taxonomy" id="433286"/>
    <lineage>
        <taxon>Bacteria</taxon>
        <taxon>Bacillati</taxon>
        <taxon>Bacillota</taxon>
        <taxon>Clostridia</taxon>
        <taxon>Lachnospirales</taxon>
        <taxon>Lachnospiraceae</taxon>
        <taxon>Anaerocolumna</taxon>
    </lineage>
</organism>
<dbReference type="KEGG" id="acel:acsn021_00270"/>
<gene>
    <name evidence="1" type="ORF">acsn021_00270</name>
</gene>
<accession>A0A6S6R0E9</accession>
<reference evidence="1 2" key="1">
    <citation type="journal article" date="2016" name="Int. J. Syst. Evol. Microbiol.">
        <title>Descriptions of Anaerotaenia torta gen. nov., sp. nov. and Anaerocolumna cellulosilytica gen. nov., sp. nov. isolated from a methanogenic reactor of cattle waste.</title>
        <authorList>
            <person name="Uek A."/>
            <person name="Ohtaki Y."/>
            <person name="Kaku N."/>
            <person name="Ueki K."/>
        </authorList>
    </citation>
    <scope>NUCLEOTIDE SEQUENCE [LARGE SCALE GENOMIC DNA]</scope>
    <source>
        <strain evidence="1 2">SN021</strain>
    </source>
</reference>
<keyword evidence="2" id="KW-1185">Reference proteome</keyword>
<dbReference type="NCBIfam" id="TIGR04223">
    <property type="entry name" value="quorum_AgrD"/>
    <property type="match status" value="1"/>
</dbReference>
<dbReference type="EMBL" id="AP023367">
    <property type="protein sequence ID" value="BCJ92458.1"/>
    <property type="molecule type" value="Genomic_DNA"/>
</dbReference>
<evidence type="ECO:0000313" key="2">
    <source>
        <dbReference type="Proteomes" id="UP000515561"/>
    </source>
</evidence>
<name>A0A6S6R0E9_9FIRM</name>
<sequence length="49" mass="5129">MNVKNSFLKTLAQIGLSSAKKAAGTASQYGIYQATEPKGISKISVNKNA</sequence>
<proteinExistence type="predicted"/>
<evidence type="ECO:0000313" key="1">
    <source>
        <dbReference type="EMBL" id="BCJ92458.1"/>
    </source>
</evidence>
<protein>
    <submittedName>
        <fullName evidence="1">Uncharacterized protein</fullName>
    </submittedName>
</protein>